<evidence type="ECO:0000313" key="4">
    <source>
        <dbReference type="Proteomes" id="UP001216907"/>
    </source>
</evidence>
<evidence type="ECO:0000259" key="2">
    <source>
        <dbReference type="PROSITE" id="PS51782"/>
    </source>
</evidence>
<dbReference type="PANTHER" id="PTHR34700">
    <property type="entry name" value="POTASSIUM BINDING PROTEIN KBP"/>
    <property type="match status" value="1"/>
</dbReference>
<dbReference type="Gene3D" id="3.10.350.10">
    <property type="entry name" value="LysM domain"/>
    <property type="match status" value="2"/>
</dbReference>
<sequence length="278" mass="30079">MPIKHSSGEPRLDPMDVGLNDDLDPRSGSSADPLRDDARIDVGDPVRFVSGGAKAAAAAAATAATATAASVAKRDEGKMDTVLHKVQPGENFWTISRTHYASGRYYRALGKANADQFQRLEDLYVGAVVRIPPPEDLDPAFIDPPGGRSARNRDPSQPETPAVKTAAPAGATPVRRSSRPEGELNLPVSDPSTERAADRDDRRRTSPRDELDEPAPAPRRAKAPVHKVRPHETLRSIARDRLGDSRRAREILDLNRDAVDDPAHLVVGQILDLPDDAE</sequence>
<dbReference type="InterPro" id="IPR036779">
    <property type="entry name" value="LysM_dom_sf"/>
</dbReference>
<comment type="caution">
    <text evidence="3">The sequence shown here is derived from an EMBL/GenBank/DDBJ whole genome shotgun (WGS) entry which is preliminary data.</text>
</comment>
<dbReference type="SMART" id="SM00257">
    <property type="entry name" value="LysM"/>
    <property type="match status" value="2"/>
</dbReference>
<dbReference type="PROSITE" id="PS51782">
    <property type="entry name" value="LYSM"/>
    <property type="match status" value="1"/>
</dbReference>
<feature type="compositionally biased region" description="Basic and acidic residues" evidence="1">
    <location>
        <begin position="230"/>
        <end position="244"/>
    </location>
</feature>
<accession>A0ABT6F4J2</accession>
<protein>
    <submittedName>
        <fullName evidence="3">LysM peptidoglycan-binding domain-containing protein</fullName>
    </submittedName>
</protein>
<dbReference type="RefSeq" id="WP_277858869.1">
    <property type="nucleotide sequence ID" value="NZ_JARRAG010000001.1"/>
</dbReference>
<gene>
    <name evidence="3" type="ORF">PZE19_01785</name>
</gene>
<dbReference type="Pfam" id="PF01476">
    <property type="entry name" value="LysM"/>
    <property type="match status" value="2"/>
</dbReference>
<evidence type="ECO:0000256" key="1">
    <source>
        <dbReference type="SAM" id="MobiDB-lite"/>
    </source>
</evidence>
<feature type="compositionally biased region" description="Basic residues" evidence="1">
    <location>
        <begin position="219"/>
        <end position="229"/>
    </location>
</feature>
<feature type="domain" description="LysM" evidence="2">
    <location>
        <begin position="224"/>
        <end position="273"/>
    </location>
</feature>
<dbReference type="Proteomes" id="UP001216907">
    <property type="component" value="Unassembled WGS sequence"/>
</dbReference>
<organism evidence="3 4">
    <name type="scientific">Paludisphaera mucosa</name>
    <dbReference type="NCBI Taxonomy" id="3030827"/>
    <lineage>
        <taxon>Bacteria</taxon>
        <taxon>Pseudomonadati</taxon>
        <taxon>Planctomycetota</taxon>
        <taxon>Planctomycetia</taxon>
        <taxon>Isosphaerales</taxon>
        <taxon>Isosphaeraceae</taxon>
        <taxon>Paludisphaera</taxon>
    </lineage>
</organism>
<name>A0ABT6F4J2_9BACT</name>
<feature type="compositionally biased region" description="Basic and acidic residues" evidence="1">
    <location>
        <begin position="192"/>
        <end position="209"/>
    </location>
</feature>
<dbReference type="CDD" id="cd00118">
    <property type="entry name" value="LysM"/>
    <property type="match status" value="2"/>
</dbReference>
<dbReference type="EMBL" id="JARRAG010000001">
    <property type="protein sequence ID" value="MDG3002505.1"/>
    <property type="molecule type" value="Genomic_DNA"/>
</dbReference>
<feature type="compositionally biased region" description="Basic and acidic residues" evidence="1">
    <location>
        <begin position="1"/>
        <end position="14"/>
    </location>
</feature>
<evidence type="ECO:0000313" key="3">
    <source>
        <dbReference type="EMBL" id="MDG3002505.1"/>
    </source>
</evidence>
<keyword evidence="4" id="KW-1185">Reference proteome</keyword>
<feature type="region of interest" description="Disordered" evidence="1">
    <location>
        <begin position="134"/>
        <end position="244"/>
    </location>
</feature>
<proteinExistence type="predicted"/>
<reference evidence="3 4" key="1">
    <citation type="submission" date="2023-03" db="EMBL/GenBank/DDBJ databases">
        <title>Paludisphaera mucosa sp. nov. a novel planctomycete from northern fen.</title>
        <authorList>
            <person name="Ivanova A."/>
        </authorList>
    </citation>
    <scope>NUCLEOTIDE SEQUENCE [LARGE SCALE GENOMIC DNA]</scope>
    <source>
        <strain evidence="3 4">Pla2</strain>
    </source>
</reference>
<dbReference type="InterPro" id="IPR052196">
    <property type="entry name" value="Bact_Kbp"/>
</dbReference>
<dbReference type="PANTHER" id="PTHR34700:SF4">
    <property type="entry name" value="PHAGE-LIKE ELEMENT PBSX PROTEIN XKDP"/>
    <property type="match status" value="1"/>
</dbReference>
<dbReference type="InterPro" id="IPR018392">
    <property type="entry name" value="LysM"/>
</dbReference>
<feature type="region of interest" description="Disordered" evidence="1">
    <location>
        <begin position="1"/>
        <end position="38"/>
    </location>
</feature>